<dbReference type="EMBL" id="VKKU01000002">
    <property type="protein sequence ID" value="TSB01200.1"/>
    <property type="molecule type" value="Genomic_DNA"/>
</dbReference>
<evidence type="ECO:0000256" key="5">
    <source>
        <dbReference type="PIRSR" id="PIRSR606710-2"/>
    </source>
</evidence>
<feature type="chain" id="PRO_5021834839" evidence="7">
    <location>
        <begin position="21"/>
        <end position="564"/>
    </location>
</feature>
<dbReference type="SUPFAM" id="SSF49899">
    <property type="entry name" value="Concanavalin A-like lectins/glucanases"/>
    <property type="match status" value="1"/>
</dbReference>
<evidence type="ECO:0000256" key="3">
    <source>
        <dbReference type="ARBA" id="ARBA00023295"/>
    </source>
</evidence>
<dbReference type="SUPFAM" id="SSF75005">
    <property type="entry name" value="Arabinanase/levansucrase/invertase"/>
    <property type="match status" value="1"/>
</dbReference>
<keyword evidence="10" id="KW-1185">Reference proteome</keyword>
<dbReference type="GO" id="GO:0005975">
    <property type="term" value="P:carbohydrate metabolic process"/>
    <property type="evidence" value="ECO:0007669"/>
    <property type="project" value="InterPro"/>
</dbReference>
<dbReference type="RefSeq" id="WP_143776395.1">
    <property type="nucleotide sequence ID" value="NZ_VKKU01000002.1"/>
</dbReference>
<feature type="domain" description="Beta-xylosidase C-terminal Concanavalin A-like" evidence="8">
    <location>
        <begin position="374"/>
        <end position="556"/>
    </location>
</feature>
<reference evidence="9 10" key="1">
    <citation type="submission" date="2019-07" db="EMBL/GenBank/DDBJ databases">
        <authorList>
            <person name="Park M."/>
        </authorList>
    </citation>
    <scope>NUCLEOTIDE SEQUENCE [LARGE SCALE GENOMIC DNA]</scope>
    <source>
        <strain evidence="9 10">KCTC32445</strain>
    </source>
</reference>
<keyword evidence="3 6" id="KW-0326">Glycosidase</keyword>
<feature type="active site" description="Proton acceptor" evidence="4">
    <location>
        <position position="61"/>
    </location>
</feature>
<dbReference type="Gene3D" id="2.60.120.200">
    <property type="match status" value="1"/>
</dbReference>
<evidence type="ECO:0000259" key="8">
    <source>
        <dbReference type="Pfam" id="PF17851"/>
    </source>
</evidence>
<dbReference type="InterPro" id="IPR006710">
    <property type="entry name" value="Glyco_hydro_43"/>
</dbReference>
<name>A0A553W926_9SPHN</name>
<feature type="active site" description="Proton donor" evidence="4">
    <location>
        <position position="233"/>
    </location>
</feature>
<evidence type="ECO:0000313" key="9">
    <source>
        <dbReference type="EMBL" id="TSB01200.1"/>
    </source>
</evidence>
<dbReference type="GO" id="GO:0004553">
    <property type="term" value="F:hydrolase activity, hydrolyzing O-glycosyl compounds"/>
    <property type="evidence" value="ECO:0007669"/>
    <property type="project" value="InterPro"/>
</dbReference>
<feature type="site" description="Important for catalytic activity, responsible for pKa modulation of the active site Glu and correct orientation of both the proton donor and substrate" evidence="5">
    <location>
        <position position="168"/>
    </location>
</feature>
<evidence type="ECO:0000256" key="2">
    <source>
        <dbReference type="ARBA" id="ARBA00022801"/>
    </source>
</evidence>
<comment type="similarity">
    <text evidence="1 6">Belongs to the glycosyl hydrolase 43 family.</text>
</comment>
<dbReference type="PANTHER" id="PTHR42812">
    <property type="entry name" value="BETA-XYLOSIDASE"/>
    <property type="match status" value="1"/>
</dbReference>
<organism evidence="9 10">
    <name type="scientific">Sphingorhabdus contaminans</name>
    <dbReference type="NCBI Taxonomy" id="1343899"/>
    <lineage>
        <taxon>Bacteria</taxon>
        <taxon>Pseudomonadati</taxon>
        <taxon>Pseudomonadota</taxon>
        <taxon>Alphaproteobacteria</taxon>
        <taxon>Sphingomonadales</taxon>
        <taxon>Sphingomonadaceae</taxon>
        <taxon>Sphingorhabdus</taxon>
    </lineage>
</organism>
<dbReference type="InterPro" id="IPR023296">
    <property type="entry name" value="Glyco_hydro_beta-prop_sf"/>
</dbReference>
<dbReference type="PANTHER" id="PTHR42812:SF12">
    <property type="entry name" value="BETA-XYLOSIDASE-RELATED"/>
    <property type="match status" value="1"/>
</dbReference>
<keyword evidence="7" id="KW-0732">Signal</keyword>
<evidence type="ECO:0000256" key="4">
    <source>
        <dbReference type="PIRSR" id="PIRSR606710-1"/>
    </source>
</evidence>
<dbReference type="OrthoDB" id="9801455at2"/>
<dbReference type="Gene3D" id="2.115.10.20">
    <property type="entry name" value="Glycosyl hydrolase domain, family 43"/>
    <property type="match status" value="1"/>
</dbReference>
<dbReference type="InterPro" id="IPR041542">
    <property type="entry name" value="GH43_C2"/>
</dbReference>
<evidence type="ECO:0000256" key="7">
    <source>
        <dbReference type="SAM" id="SignalP"/>
    </source>
</evidence>
<dbReference type="Pfam" id="PF17851">
    <property type="entry name" value="GH43_C2"/>
    <property type="match status" value="1"/>
</dbReference>
<comment type="caution">
    <text evidence="9">The sequence shown here is derived from an EMBL/GenBank/DDBJ whole genome shotgun (WGS) entry which is preliminary data.</text>
</comment>
<dbReference type="CDD" id="cd18617">
    <property type="entry name" value="GH43_XynB-like"/>
    <property type="match status" value="1"/>
</dbReference>
<gene>
    <name evidence="9" type="ORF">FOM92_08225</name>
</gene>
<dbReference type="Proteomes" id="UP000320160">
    <property type="component" value="Unassembled WGS sequence"/>
</dbReference>
<dbReference type="AlphaFoldDB" id="A0A553W926"/>
<dbReference type="InterPro" id="IPR051795">
    <property type="entry name" value="Glycosyl_Hydrlase_43"/>
</dbReference>
<feature type="signal peptide" evidence="7">
    <location>
        <begin position="1"/>
        <end position="20"/>
    </location>
</feature>
<keyword evidence="2 6" id="KW-0378">Hydrolase</keyword>
<proteinExistence type="inferred from homology"/>
<dbReference type="Pfam" id="PF04616">
    <property type="entry name" value="Glyco_hydro_43"/>
    <property type="match status" value="1"/>
</dbReference>
<evidence type="ECO:0000313" key="10">
    <source>
        <dbReference type="Proteomes" id="UP000320160"/>
    </source>
</evidence>
<accession>A0A553W926</accession>
<dbReference type="InterPro" id="IPR013320">
    <property type="entry name" value="ConA-like_dom_sf"/>
</dbReference>
<evidence type="ECO:0000256" key="6">
    <source>
        <dbReference type="RuleBase" id="RU361187"/>
    </source>
</evidence>
<evidence type="ECO:0000256" key="1">
    <source>
        <dbReference type="ARBA" id="ARBA00009865"/>
    </source>
</evidence>
<sequence>MFRKILPVALALASASSAMALPGNSVEFQSIEYEGINPDEDALPISDDEYRNPILPGFAPDPSIVRVGKDFYIVNSSFGWIPGLPIYHSRDLVNWTQVGNAISDSTDFKLPTVGINRGIFAPTIRHHKGLFYIITTCIDCGGNFIITAKEPKGPWSKPIWLDSVTGIDPDLFFDTDGRVWITNNDEPQGPAQYEGHRALWLQQYDPVKSKVVGPRTVLVDRGVKPDENPIWSEGPHIFKKDGWYYLTAAEGGTSDDHRQTIYRSKTVTGPYTPGPVNPILTQRDLDPARTLPVYATGHADFVKLPGNKWWAVFLATRPYERNLTNLGRETFLLPVSWKNGWPEILPKGKTVPLRVKRPELPRAPQRTDYSKWVEDFDSSNLGPQWLSRQAHTPDWLSLTEKPGSLILRGTGPRFIGQRLRHRDAIISTKVALPPAEQHGRAGLAAIADEGHQFFFGIETSAEGRKLVVTATGLKGTGGANVVLFSKTLKLEPHANVRLKIRINGALADFSYADDNGDWTSALVGADARLLATEYDILLFTGAVVGLYANDAKMSEGHPIHAVQK</sequence>
<protein>
    <submittedName>
        <fullName evidence="9">Glycoside hydrolase family 43 protein</fullName>
    </submittedName>
</protein>